<keyword evidence="1" id="KW-1133">Transmembrane helix</keyword>
<dbReference type="Proteomes" id="UP000887565">
    <property type="component" value="Unplaced"/>
</dbReference>
<dbReference type="WBParaSite" id="nRc.2.0.1.t34365-RA">
    <property type="protein sequence ID" value="nRc.2.0.1.t34365-RA"/>
    <property type="gene ID" value="nRc.2.0.1.g34365"/>
</dbReference>
<keyword evidence="1" id="KW-0812">Transmembrane</keyword>
<dbReference type="AlphaFoldDB" id="A0A915K6L9"/>
<keyword evidence="1" id="KW-0472">Membrane</keyword>
<feature type="transmembrane region" description="Helical" evidence="1">
    <location>
        <begin position="153"/>
        <end position="178"/>
    </location>
</feature>
<evidence type="ECO:0000256" key="1">
    <source>
        <dbReference type="SAM" id="Phobius"/>
    </source>
</evidence>
<keyword evidence="2" id="KW-1185">Reference proteome</keyword>
<proteinExistence type="predicted"/>
<reference evidence="3" key="1">
    <citation type="submission" date="2022-11" db="UniProtKB">
        <authorList>
            <consortium name="WormBaseParasite"/>
        </authorList>
    </citation>
    <scope>IDENTIFICATION</scope>
</reference>
<protein>
    <submittedName>
        <fullName evidence="3">Uncharacterized protein</fullName>
    </submittedName>
</protein>
<accession>A0A915K6L9</accession>
<organism evidence="2 3">
    <name type="scientific">Romanomermis culicivorax</name>
    <name type="common">Nematode worm</name>
    <dbReference type="NCBI Taxonomy" id="13658"/>
    <lineage>
        <taxon>Eukaryota</taxon>
        <taxon>Metazoa</taxon>
        <taxon>Ecdysozoa</taxon>
        <taxon>Nematoda</taxon>
        <taxon>Enoplea</taxon>
        <taxon>Dorylaimia</taxon>
        <taxon>Mermithida</taxon>
        <taxon>Mermithoidea</taxon>
        <taxon>Mermithidae</taxon>
        <taxon>Romanomermis</taxon>
    </lineage>
</organism>
<sequence>MPISSSKFYCQFDLVLLITRQITVCLNGQKLIAKNAFRTNSFLIGFGYDSEKLSQIFDEPSASSYPASSSSSSSTLKRFNFGLNNDNNNNNRSDELNFNNNFSHFPPNNGHQRRSVIDFLKKILADLDVFVEKKLKNGVVTSDKNHSVHGVPMWAIVVFVALLAVTFSCVAVSHWINIGQRGRNRFRQRDKTVTGVKSHTHDRRWRAGFAGGVMDMHALMLTNFELKYRQTVEARSFSRDGIDGFLVWLVDAALLVYVCNIIESVYRSNVVPPVRSAIVISVVEH</sequence>
<evidence type="ECO:0000313" key="2">
    <source>
        <dbReference type="Proteomes" id="UP000887565"/>
    </source>
</evidence>
<feature type="transmembrane region" description="Helical" evidence="1">
    <location>
        <begin position="245"/>
        <end position="266"/>
    </location>
</feature>
<name>A0A915K6L9_ROMCU</name>
<evidence type="ECO:0000313" key="3">
    <source>
        <dbReference type="WBParaSite" id="nRc.2.0.1.t34365-RA"/>
    </source>
</evidence>